<dbReference type="EC" id="2.7.4.9" evidence="8"/>
<dbReference type="AlphaFoldDB" id="A0A517PY06"/>
<dbReference type="Pfam" id="PF02223">
    <property type="entry name" value="Thymidylate_kin"/>
    <property type="match status" value="1"/>
</dbReference>
<dbReference type="GO" id="GO:0005737">
    <property type="term" value="C:cytoplasm"/>
    <property type="evidence" value="ECO:0007669"/>
    <property type="project" value="TreeGrafter"/>
</dbReference>
<dbReference type="Gene3D" id="3.40.50.300">
    <property type="entry name" value="P-loop containing nucleotide triphosphate hydrolases"/>
    <property type="match status" value="1"/>
</dbReference>
<dbReference type="OrthoDB" id="9774907at2"/>
<evidence type="ECO:0000313" key="10">
    <source>
        <dbReference type="EMBL" id="QDT24224.1"/>
    </source>
</evidence>
<keyword evidence="2 8" id="KW-0808">Transferase</keyword>
<reference evidence="10 11" key="1">
    <citation type="submission" date="2019-02" db="EMBL/GenBank/DDBJ databases">
        <title>Deep-cultivation of Planctomycetes and their phenomic and genomic characterization uncovers novel biology.</title>
        <authorList>
            <person name="Wiegand S."/>
            <person name="Jogler M."/>
            <person name="Boedeker C."/>
            <person name="Pinto D."/>
            <person name="Vollmers J."/>
            <person name="Rivas-Marin E."/>
            <person name="Kohn T."/>
            <person name="Peeters S.H."/>
            <person name="Heuer A."/>
            <person name="Rast P."/>
            <person name="Oberbeckmann S."/>
            <person name="Bunk B."/>
            <person name="Jeske O."/>
            <person name="Meyerdierks A."/>
            <person name="Storesund J.E."/>
            <person name="Kallscheuer N."/>
            <person name="Luecker S."/>
            <person name="Lage O.M."/>
            <person name="Pohl T."/>
            <person name="Merkel B.J."/>
            <person name="Hornburger P."/>
            <person name="Mueller R.-W."/>
            <person name="Bruemmer F."/>
            <person name="Labrenz M."/>
            <person name="Spormann A.M."/>
            <person name="Op den Camp H."/>
            <person name="Overmann J."/>
            <person name="Amann R."/>
            <person name="Jetten M.S.M."/>
            <person name="Mascher T."/>
            <person name="Medema M.H."/>
            <person name="Devos D.P."/>
            <person name="Kaster A.-K."/>
            <person name="Ovreas L."/>
            <person name="Rohde M."/>
            <person name="Galperin M.Y."/>
            <person name="Jogler C."/>
        </authorList>
    </citation>
    <scope>NUCLEOTIDE SEQUENCE [LARGE SCALE GENOMIC DNA]</scope>
    <source>
        <strain evidence="10 11">HG66A1</strain>
    </source>
</reference>
<dbReference type="PANTHER" id="PTHR10344:SF4">
    <property type="entry name" value="UMP-CMP KINASE 2, MITOCHONDRIAL"/>
    <property type="match status" value="1"/>
</dbReference>
<dbReference type="GO" id="GO:0006233">
    <property type="term" value="P:dTDP biosynthetic process"/>
    <property type="evidence" value="ECO:0007669"/>
    <property type="project" value="InterPro"/>
</dbReference>
<comment type="caution">
    <text evidence="8">Lacks conserved residue(s) required for the propagation of feature annotation.</text>
</comment>
<evidence type="ECO:0000256" key="3">
    <source>
        <dbReference type="ARBA" id="ARBA00022727"/>
    </source>
</evidence>
<sequence length="224" mass="25414">MAVLIAIEGIDGSGKGTQAARLHEKCQAEGINSSLIGFPRYSETLFGKSIGDFLNGRFGALDAVHPFLASLLYAGDRFESRGFIQKTIEDSEVVIFDRYIPSNIAHQGAKLSGDERIEFIYWIEQIEYVIYQMPRLDQAILLDLPADYAQKMVAEKQARSYTDQITDLHESDQSYLAQVRDVYLQLAEANEHWDKIECLHEGQQRSIDDIGTEIWSHLTRLLAR</sequence>
<dbReference type="InterPro" id="IPR018094">
    <property type="entry name" value="Thymidylate_kinase"/>
</dbReference>
<dbReference type="CDD" id="cd01672">
    <property type="entry name" value="TMPK"/>
    <property type="match status" value="1"/>
</dbReference>
<keyword evidence="4 8" id="KW-0547">Nucleotide-binding</keyword>
<protein>
    <recommendedName>
        <fullName evidence="8">Thymidylate kinase</fullName>
        <ecNumber evidence="8">2.7.4.9</ecNumber>
    </recommendedName>
    <alternativeName>
        <fullName evidence="8">dTMP kinase</fullName>
    </alternativeName>
</protein>
<dbReference type="EMBL" id="CP036266">
    <property type="protein sequence ID" value="QDT24224.1"/>
    <property type="molecule type" value="Genomic_DNA"/>
</dbReference>
<dbReference type="GO" id="GO:0005524">
    <property type="term" value="F:ATP binding"/>
    <property type="evidence" value="ECO:0007669"/>
    <property type="project" value="UniProtKB-UniRule"/>
</dbReference>
<keyword evidence="5 8" id="KW-0418">Kinase</keyword>
<keyword evidence="6 8" id="KW-0067">ATP-binding</keyword>
<dbReference type="InterPro" id="IPR027417">
    <property type="entry name" value="P-loop_NTPase"/>
</dbReference>
<evidence type="ECO:0000256" key="5">
    <source>
        <dbReference type="ARBA" id="ARBA00022777"/>
    </source>
</evidence>
<keyword evidence="3 8" id="KW-0545">Nucleotide biosynthesis</keyword>
<dbReference type="PANTHER" id="PTHR10344">
    <property type="entry name" value="THYMIDYLATE KINASE"/>
    <property type="match status" value="1"/>
</dbReference>
<accession>A0A517PY06</accession>
<comment type="catalytic activity">
    <reaction evidence="7 8">
        <text>dTMP + ATP = dTDP + ADP</text>
        <dbReference type="Rhea" id="RHEA:13517"/>
        <dbReference type="ChEBI" id="CHEBI:30616"/>
        <dbReference type="ChEBI" id="CHEBI:58369"/>
        <dbReference type="ChEBI" id="CHEBI:63528"/>
        <dbReference type="ChEBI" id="CHEBI:456216"/>
        <dbReference type="EC" id="2.7.4.9"/>
    </reaction>
</comment>
<dbReference type="SUPFAM" id="SSF52540">
    <property type="entry name" value="P-loop containing nucleoside triphosphate hydrolases"/>
    <property type="match status" value="1"/>
</dbReference>
<evidence type="ECO:0000256" key="4">
    <source>
        <dbReference type="ARBA" id="ARBA00022741"/>
    </source>
</evidence>
<keyword evidence="11" id="KW-1185">Reference proteome</keyword>
<evidence type="ECO:0000256" key="6">
    <source>
        <dbReference type="ARBA" id="ARBA00022840"/>
    </source>
</evidence>
<name>A0A517PY06_9PLAN</name>
<dbReference type="InterPro" id="IPR039430">
    <property type="entry name" value="Thymidylate_kin-like_dom"/>
</dbReference>
<dbReference type="GO" id="GO:0004798">
    <property type="term" value="F:dTMP kinase activity"/>
    <property type="evidence" value="ECO:0007669"/>
    <property type="project" value="UniProtKB-UniRule"/>
</dbReference>
<evidence type="ECO:0000313" key="11">
    <source>
        <dbReference type="Proteomes" id="UP000320421"/>
    </source>
</evidence>
<feature type="domain" description="Thymidylate kinase-like" evidence="9">
    <location>
        <begin position="7"/>
        <end position="193"/>
    </location>
</feature>
<evidence type="ECO:0000256" key="7">
    <source>
        <dbReference type="ARBA" id="ARBA00048743"/>
    </source>
</evidence>
<dbReference type="GO" id="GO:0006227">
    <property type="term" value="P:dUDP biosynthetic process"/>
    <property type="evidence" value="ECO:0007669"/>
    <property type="project" value="TreeGrafter"/>
</dbReference>
<evidence type="ECO:0000256" key="8">
    <source>
        <dbReference type="HAMAP-Rule" id="MF_00165"/>
    </source>
</evidence>
<evidence type="ECO:0000259" key="9">
    <source>
        <dbReference type="Pfam" id="PF02223"/>
    </source>
</evidence>
<dbReference type="HAMAP" id="MF_00165">
    <property type="entry name" value="Thymidylate_kinase"/>
    <property type="match status" value="1"/>
</dbReference>
<comment type="similarity">
    <text evidence="1 8">Belongs to the thymidylate kinase family.</text>
</comment>
<gene>
    <name evidence="8 10" type="primary">tmk</name>
    <name evidence="10" type="ORF">HG66A1_60560</name>
</gene>
<evidence type="ECO:0000256" key="1">
    <source>
        <dbReference type="ARBA" id="ARBA00009776"/>
    </source>
</evidence>
<comment type="function">
    <text evidence="8">Phosphorylation of dTMP to form dTDP in both de novo and salvage pathways of dTTP synthesis.</text>
</comment>
<evidence type="ECO:0000256" key="2">
    <source>
        <dbReference type="ARBA" id="ARBA00022679"/>
    </source>
</evidence>
<dbReference type="RefSeq" id="WP_145192750.1">
    <property type="nucleotide sequence ID" value="NZ_CP036266.1"/>
</dbReference>
<dbReference type="Proteomes" id="UP000320421">
    <property type="component" value="Chromosome"/>
</dbReference>
<proteinExistence type="inferred from homology"/>
<organism evidence="10 11">
    <name type="scientific">Gimesia chilikensis</name>
    <dbReference type="NCBI Taxonomy" id="2605989"/>
    <lineage>
        <taxon>Bacteria</taxon>
        <taxon>Pseudomonadati</taxon>
        <taxon>Planctomycetota</taxon>
        <taxon>Planctomycetia</taxon>
        <taxon>Planctomycetales</taxon>
        <taxon>Planctomycetaceae</taxon>
        <taxon>Gimesia</taxon>
    </lineage>
</organism>
<dbReference type="GO" id="GO:0006235">
    <property type="term" value="P:dTTP biosynthetic process"/>
    <property type="evidence" value="ECO:0007669"/>
    <property type="project" value="UniProtKB-UniRule"/>
</dbReference>